<keyword evidence="2" id="KW-1185">Reference proteome</keyword>
<dbReference type="HOGENOM" id="CLU_3269774_0_0_6"/>
<reference evidence="1 2" key="1">
    <citation type="journal article" date="2010" name="BMC Genomics">
        <title>Genome comparison of the epiphytic bacteria Erwinia billingiae and E. tasmaniensis with the pear pathogen E. pyrifoliae.</title>
        <authorList>
            <person name="Kube M."/>
            <person name="Migdoll A.M."/>
            <person name="Gehring I."/>
            <person name="Heitmann K."/>
            <person name="Mayer Y."/>
            <person name="Kuhl H."/>
            <person name="Knaust F."/>
            <person name="Geider K."/>
            <person name="Reinhardt R."/>
        </authorList>
    </citation>
    <scope>NUCLEOTIDE SEQUENCE [LARGE SCALE GENOMIC DNA]</scope>
    <source>
        <strain evidence="1 2">Eb661</strain>
    </source>
</reference>
<organism evidence="2">
    <name type="scientific">Erwinia billingiae (strain Eb661)</name>
    <dbReference type="NCBI Taxonomy" id="634500"/>
    <lineage>
        <taxon>Bacteria</taxon>
        <taxon>Pseudomonadati</taxon>
        <taxon>Pseudomonadota</taxon>
        <taxon>Gammaproteobacteria</taxon>
        <taxon>Enterobacterales</taxon>
        <taxon>Erwiniaceae</taxon>
        <taxon>Erwinia</taxon>
    </lineage>
</organism>
<dbReference type="Proteomes" id="UP000008793">
    <property type="component" value="Chromosome"/>
</dbReference>
<accession>D8MWP2</accession>
<gene>
    <name evidence="1" type="ordered locus">EbC_37180</name>
</gene>
<evidence type="ECO:0000313" key="1">
    <source>
        <dbReference type="EMBL" id="CAX61249.1"/>
    </source>
</evidence>
<dbReference type="EMBL" id="FP236843">
    <property type="protein sequence ID" value="CAX61249.1"/>
    <property type="molecule type" value="Genomic_DNA"/>
</dbReference>
<sequence>MLLPSNASVFSSVYSSRKALNIACQIATGFFEQTKIIKGFL</sequence>
<evidence type="ECO:0000313" key="2">
    <source>
        <dbReference type="Proteomes" id="UP000008793"/>
    </source>
</evidence>
<protein>
    <submittedName>
        <fullName evidence="1">Uncharacterized protein</fullName>
    </submittedName>
</protein>
<dbReference type="KEGG" id="ebi:EbC_37180"/>
<dbReference type="STRING" id="634500.EbC_37180"/>
<name>D8MWP2_ERWBE</name>
<proteinExistence type="predicted"/>
<dbReference type="AlphaFoldDB" id="D8MWP2"/>